<dbReference type="Pfam" id="PF04389">
    <property type="entry name" value="Peptidase_M28"/>
    <property type="match status" value="2"/>
</dbReference>
<evidence type="ECO:0000256" key="2">
    <source>
        <dbReference type="ARBA" id="ARBA00005634"/>
    </source>
</evidence>
<dbReference type="SUPFAM" id="SSF53187">
    <property type="entry name" value="Zn-dependent exopeptidases"/>
    <property type="match status" value="1"/>
</dbReference>
<evidence type="ECO:0000313" key="5">
    <source>
        <dbReference type="EMBL" id="KAK7110841.1"/>
    </source>
</evidence>
<keyword evidence="3" id="KW-0732">Signal</keyword>
<dbReference type="PANTHER" id="PTHR12147">
    <property type="entry name" value="METALLOPEPTIDASE M28 FAMILY MEMBER"/>
    <property type="match status" value="1"/>
</dbReference>
<feature type="signal peptide" evidence="3">
    <location>
        <begin position="1"/>
        <end position="21"/>
    </location>
</feature>
<comment type="similarity">
    <text evidence="2">Belongs to the peptidase M28 family. M28B subfamily.</text>
</comment>
<evidence type="ECO:0000256" key="1">
    <source>
        <dbReference type="ARBA" id="ARBA00001947"/>
    </source>
</evidence>
<dbReference type="EMBL" id="JBAMIC010000003">
    <property type="protein sequence ID" value="KAK7110841.1"/>
    <property type="molecule type" value="Genomic_DNA"/>
</dbReference>
<feature type="chain" id="PRO_5042994517" description="Peptidase M28 domain-containing protein" evidence="3">
    <location>
        <begin position="22"/>
        <end position="393"/>
    </location>
</feature>
<accession>A0AAN9BT48</accession>
<dbReference type="Proteomes" id="UP001374579">
    <property type="component" value="Unassembled WGS sequence"/>
</dbReference>
<name>A0AAN9BT48_9CAEN</name>
<evidence type="ECO:0000313" key="6">
    <source>
        <dbReference type="Proteomes" id="UP001374579"/>
    </source>
</evidence>
<dbReference type="GO" id="GO:0008235">
    <property type="term" value="F:metalloexopeptidase activity"/>
    <property type="evidence" value="ECO:0007669"/>
    <property type="project" value="InterPro"/>
</dbReference>
<dbReference type="PANTHER" id="PTHR12147:SF26">
    <property type="entry name" value="PEPTIDASE M28 DOMAIN-CONTAINING PROTEIN"/>
    <property type="match status" value="1"/>
</dbReference>
<proteinExistence type="inferred from homology"/>
<keyword evidence="6" id="KW-1185">Reference proteome</keyword>
<gene>
    <name evidence="5" type="ORF">V1264_014652</name>
</gene>
<feature type="domain" description="Peptidase M28" evidence="4">
    <location>
        <begin position="84"/>
        <end position="202"/>
    </location>
</feature>
<comment type="cofactor">
    <cofactor evidence="1">
        <name>Zn(2+)</name>
        <dbReference type="ChEBI" id="CHEBI:29105"/>
    </cofactor>
</comment>
<dbReference type="InterPro" id="IPR007484">
    <property type="entry name" value="Peptidase_M28"/>
</dbReference>
<feature type="domain" description="Peptidase M28" evidence="4">
    <location>
        <begin position="275"/>
        <end position="336"/>
    </location>
</feature>
<organism evidence="5 6">
    <name type="scientific">Littorina saxatilis</name>
    <dbReference type="NCBI Taxonomy" id="31220"/>
    <lineage>
        <taxon>Eukaryota</taxon>
        <taxon>Metazoa</taxon>
        <taxon>Spiralia</taxon>
        <taxon>Lophotrochozoa</taxon>
        <taxon>Mollusca</taxon>
        <taxon>Gastropoda</taxon>
        <taxon>Caenogastropoda</taxon>
        <taxon>Littorinimorpha</taxon>
        <taxon>Littorinoidea</taxon>
        <taxon>Littorinidae</taxon>
        <taxon>Littorina</taxon>
    </lineage>
</organism>
<comment type="caution">
    <text evidence="5">The sequence shown here is derived from an EMBL/GenBank/DDBJ whole genome shotgun (WGS) entry which is preliminary data.</text>
</comment>
<reference evidence="5 6" key="1">
    <citation type="submission" date="2024-02" db="EMBL/GenBank/DDBJ databases">
        <title>Chromosome-scale genome assembly of the rough periwinkle Littorina saxatilis.</title>
        <authorList>
            <person name="De Jode A."/>
            <person name="Faria R."/>
            <person name="Formenti G."/>
            <person name="Sims Y."/>
            <person name="Smith T.P."/>
            <person name="Tracey A."/>
            <person name="Wood J.M.D."/>
            <person name="Zagrodzka Z.B."/>
            <person name="Johannesson K."/>
            <person name="Butlin R.K."/>
            <person name="Leder E.H."/>
        </authorList>
    </citation>
    <scope>NUCLEOTIDE SEQUENCE [LARGE SCALE GENOMIC DNA]</scope>
    <source>
        <strain evidence="5">Snail1</strain>
        <tissue evidence="5">Muscle</tissue>
    </source>
</reference>
<sequence length="393" mass="43124">MSVNCFLFATILACQLTLCSCDGIDTVWMNTTLTQHFSQPRHHVTNPGYKQQTMTFIRDEFRAMGLDTHIHTFPTLLDNVTGVNVIGVLKGRHFNTPSDKIVGIGAHYDTMRNTPGVNDNGAAVVVMLQAARELSLHPVRNYTLLFVAFDFEEWEHSGEPLVACGEGMCGSRSLVSTWIPSFWTQPVGWRGIFVMDTILNFDHNTSSQRLSAGLGVAFPSQTQDIKSDGGRGDFLVIAGRGEDQTLLNGFNASWDHSGPSQFEVESFTLPMVSDAFGDFLRSDHYAFWLAGLKAVFITDSANFRGYMTACYHNPCDDIQRVTSDRLDFVTKTCRTLVSVLDKMAAPLDNDHQQNGSASCNNPDSPANDGALLVTASLTSLAIIVALAVCLHNP</sequence>
<protein>
    <recommendedName>
        <fullName evidence="4">Peptidase M28 domain-containing protein</fullName>
    </recommendedName>
</protein>
<evidence type="ECO:0000259" key="4">
    <source>
        <dbReference type="Pfam" id="PF04389"/>
    </source>
</evidence>
<dbReference type="Gene3D" id="3.40.630.10">
    <property type="entry name" value="Zn peptidases"/>
    <property type="match status" value="1"/>
</dbReference>
<dbReference type="GO" id="GO:0006508">
    <property type="term" value="P:proteolysis"/>
    <property type="evidence" value="ECO:0007669"/>
    <property type="project" value="InterPro"/>
</dbReference>
<dbReference type="AlphaFoldDB" id="A0AAN9BT48"/>
<dbReference type="InterPro" id="IPR045175">
    <property type="entry name" value="M28_fam"/>
</dbReference>
<evidence type="ECO:0000256" key="3">
    <source>
        <dbReference type="SAM" id="SignalP"/>
    </source>
</evidence>